<dbReference type="Proteomes" id="UP000027238">
    <property type="component" value="Unassembled WGS sequence"/>
</dbReference>
<comment type="caution">
    <text evidence="2">The sequence shown here is derived from an EMBL/GenBank/DDBJ whole genome shotgun (WGS) entry which is preliminary data.</text>
</comment>
<feature type="compositionally biased region" description="Low complexity" evidence="1">
    <location>
        <begin position="17"/>
        <end position="29"/>
    </location>
</feature>
<feature type="region of interest" description="Disordered" evidence="1">
    <location>
        <begin position="13"/>
        <end position="75"/>
    </location>
</feature>
<proteinExistence type="predicted"/>
<sequence length="301" mass="32079">MKGCQREYILAVPGGKDSANSDAATTTADKVGSEGETAAGNQEGGLEASKTVSAPEITPEEQDSQGGRPTGKGAVTGNDGNIWYLAIMANVTTAAVPIATGKHTGEAQQGSGSKDSMPEPDEGSQRTSSSLHLLIRNDPRTVNMHKTTSFPCSTYGSDEAGAQMARWNPHNKRGANGGQKPADIYNSDKLSRVSCWLAAHAPRTRHHTDANPLHNLLHSGFDASSRRTIGVGARHLPSVFIRNNHREVEKGSLYKLPTSKPPAYETNTVIPSAPWCLQWNSYPRIIMGAADTTDASCSQLF</sequence>
<reference evidence="3" key="1">
    <citation type="journal article" date="2014" name="Genome Announc.">
        <title>Draft genome sequence of Colletotrichum sublineola, a destructive pathogen of cultivated sorghum.</title>
        <authorList>
            <person name="Baroncelli R."/>
            <person name="Sanz-Martin J.M."/>
            <person name="Rech G.E."/>
            <person name="Sukno S.A."/>
            <person name="Thon M.R."/>
        </authorList>
    </citation>
    <scope>NUCLEOTIDE SEQUENCE [LARGE SCALE GENOMIC DNA]</scope>
    <source>
        <strain evidence="3">TX430BB</strain>
    </source>
</reference>
<name>A0A066X2N4_COLSU</name>
<feature type="region of interest" description="Disordered" evidence="1">
    <location>
        <begin position="102"/>
        <end position="129"/>
    </location>
</feature>
<dbReference type="AlphaFoldDB" id="A0A066X2N4"/>
<accession>A0A066X2N4</accession>
<dbReference type="HOGENOM" id="CLU_924425_0_0_1"/>
<gene>
    <name evidence="2" type="ORF">CSUB01_11383</name>
</gene>
<organism evidence="2 3">
    <name type="scientific">Colletotrichum sublineola</name>
    <name type="common">Sorghum anthracnose fungus</name>
    <dbReference type="NCBI Taxonomy" id="1173701"/>
    <lineage>
        <taxon>Eukaryota</taxon>
        <taxon>Fungi</taxon>
        <taxon>Dikarya</taxon>
        <taxon>Ascomycota</taxon>
        <taxon>Pezizomycotina</taxon>
        <taxon>Sordariomycetes</taxon>
        <taxon>Hypocreomycetidae</taxon>
        <taxon>Glomerellales</taxon>
        <taxon>Glomerellaceae</taxon>
        <taxon>Colletotrichum</taxon>
        <taxon>Colletotrichum graminicola species complex</taxon>
    </lineage>
</organism>
<evidence type="ECO:0000256" key="1">
    <source>
        <dbReference type="SAM" id="MobiDB-lite"/>
    </source>
</evidence>
<evidence type="ECO:0000313" key="3">
    <source>
        <dbReference type="Proteomes" id="UP000027238"/>
    </source>
</evidence>
<protein>
    <submittedName>
        <fullName evidence="2">Uncharacterized protein</fullName>
    </submittedName>
</protein>
<dbReference type="EMBL" id="JMSE01001229">
    <property type="protein sequence ID" value="KDN63413.1"/>
    <property type="molecule type" value="Genomic_DNA"/>
</dbReference>
<evidence type="ECO:0000313" key="2">
    <source>
        <dbReference type="EMBL" id="KDN63413.1"/>
    </source>
</evidence>
<keyword evidence="3" id="KW-1185">Reference proteome</keyword>